<keyword evidence="2" id="KW-0067">ATP-binding</keyword>
<keyword evidence="1" id="KW-0472">Membrane</keyword>
<name>A0ABY8G8X7_9GAMM</name>
<dbReference type="RefSeq" id="WP_125259143.1">
    <property type="nucleotide sequence ID" value="NZ_CP114280.1"/>
</dbReference>
<dbReference type="Proteomes" id="UP001219630">
    <property type="component" value="Chromosome"/>
</dbReference>
<proteinExistence type="predicted"/>
<dbReference type="GO" id="GO:0005524">
    <property type="term" value="F:ATP binding"/>
    <property type="evidence" value="ECO:0007669"/>
    <property type="project" value="UniProtKB-KW"/>
</dbReference>
<dbReference type="EMBL" id="CP114280">
    <property type="protein sequence ID" value="WFN56416.1"/>
    <property type="molecule type" value="Genomic_DNA"/>
</dbReference>
<evidence type="ECO:0000256" key="1">
    <source>
        <dbReference type="SAM" id="Phobius"/>
    </source>
</evidence>
<keyword evidence="3" id="KW-1185">Reference proteome</keyword>
<evidence type="ECO:0000313" key="3">
    <source>
        <dbReference type="Proteomes" id="UP001219630"/>
    </source>
</evidence>
<accession>A0ABY8G8X7</accession>
<gene>
    <name evidence="2" type="ORF">O1Q98_03695</name>
</gene>
<organism evidence="2 3">
    <name type="scientific">Dickeya lacustris</name>
    <dbReference type="NCBI Taxonomy" id="2259638"/>
    <lineage>
        <taxon>Bacteria</taxon>
        <taxon>Pseudomonadati</taxon>
        <taxon>Pseudomonadota</taxon>
        <taxon>Gammaproteobacteria</taxon>
        <taxon>Enterobacterales</taxon>
        <taxon>Pectobacteriaceae</taxon>
        <taxon>Dickeya</taxon>
    </lineage>
</organism>
<reference evidence="2 3" key="1">
    <citation type="submission" date="2022-12" db="EMBL/GenBank/DDBJ databases">
        <title>Complete genome sequencing of Dickeya lacustris type strain LMG30899.</title>
        <authorList>
            <person name="Dobhal S."/>
            <person name="Arizala D."/>
            <person name="Arif M."/>
        </authorList>
    </citation>
    <scope>NUCLEOTIDE SEQUENCE [LARGE SCALE GENOMIC DNA]</scope>
    <source>
        <strain evidence="2 3">LMG30899</strain>
    </source>
</reference>
<keyword evidence="1" id="KW-0812">Transmembrane</keyword>
<keyword evidence="1" id="KW-1133">Transmembrane helix</keyword>
<feature type="transmembrane region" description="Helical" evidence="1">
    <location>
        <begin position="64"/>
        <end position="83"/>
    </location>
</feature>
<protein>
    <submittedName>
        <fullName evidence="2">ABC transporter ATP-binding protein</fullName>
    </submittedName>
</protein>
<evidence type="ECO:0000313" key="2">
    <source>
        <dbReference type="EMBL" id="WFN56416.1"/>
    </source>
</evidence>
<feature type="transmembrane region" description="Helical" evidence="1">
    <location>
        <begin position="36"/>
        <end position="57"/>
    </location>
</feature>
<sequence length="215" mass="25490">MIKIKRPLSRFTLPLLLFVSTLLMFIQAAIKHNESGILLFIIDSIIHSVFFISLFFVFSGKNRLFFIIFVVLFAILFSLFYLISFQHNSFKYYLKNHPDLLQSCMKEEYHNPEKQTLAYCFTKTHDEHDLDSDIFYDSGNEFSRPYVERSCDWWRAFDVLAAKNSPSILHKFNFLETVRDMNISVSKFGYSYYSVSYSFEFLYVSPENKKACKQH</sequence>
<keyword evidence="2" id="KW-0547">Nucleotide-binding</keyword>
<feature type="transmembrane region" description="Helical" evidence="1">
    <location>
        <begin position="12"/>
        <end position="30"/>
    </location>
</feature>